<dbReference type="GO" id="GO:0005525">
    <property type="term" value="F:GTP binding"/>
    <property type="evidence" value="ECO:0007669"/>
    <property type="project" value="UniProtKB-KW"/>
</dbReference>
<proteinExistence type="predicted"/>
<evidence type="ECO:0000313" key="3">
    <source>
        <dbReference type="EMBL" id="CCC68820.1"/>
    </source>
</evidence>
<dbReference type="NCBIfam" id="TIGR00231">
    <property type="entry name" value="small_GTP"/>
    <property type="match status" value="1"/>
</dbReference>
<keyword evidence="1" id="KW-0547">Nucleotide-binding</keyword>
<dbReference type="FunFam" id="3.40.50.300:FF:000808">
    <property type="entry name" value="Small GTP-binding protein, putative"/>
    <property type="match status" value="1"/>
</dbReference>
<dbReference type="PRINTS" id="PR00449">
    <property type="entry name" value="RASTRNSFRMNG"/>
</dbReference>
<dbReference type="Proteomes" id="UP000001640">
    <property type="component" value="Chromosome 2"/>
</dbReference>
<evidence type="ECO:0000256" key="2">
    <source>
        <dbReference type="ARBA" id="ARBA00023134"/>
    </source>
</evidence>
<dbReference type="SMART" id="SM00174">
    <property type="entry name" value="RHO"/>
    <property type="match status" value="1"/>
</dbReference>
<dbReference type="OMA" id="HMEIWDT"/>
<organism evidence="3 4">
    <name type="scientific">Naumovozyma castellii</name>
    <name type="common">Yeast</name>
    <name type="synonym">Saccharomyces castellii</name>
    <dbReference type="NCBI Taxonomy" id="27288"/>
    <lineage>
        <taxon>Eukaryota</taxon>
        <taxon>Fungi</taxon>
        <taxon>Dikarya</taxon>
        <taxon>Ascomycota</taxon>
        <taxon>Saccharomycotina</taxon>
        <taxon>Saccharomycetes</taxon>
        <taxon>Saccharomycetales</taxon>
        <taxon>Saccharomycetaceae</taxon>
        <taxon>Naumovozyma</taxon>
    </lineage>
</organism>
<keyword evidence="2" id="KW-0342">GTP-binding</keyword>
<reference evidence="3 4" key="1">
    <citation type="journal article" date="2011" name="Proc. Natl. Acad. Sci. U.S.A.">
        <title>Evolutionary erosion of yeast sex chromosomes by mating-type switching accidents.</title>
        <authorList>
            <person name="Gordon J.L."/>
            <person name="Armisen D."/>
            <person name="Proux-Wera E."/>
            <person name="Oheigeartaigh S.S."/>
            <person name="Byrne K.P."/>
            <person name="Wolfe K.H."/>
        </authorList>
    </citation>
    <scope>NUCLEOTIDE SEQUENCE [LARGE SCALE GENOMIC DNA]</scope>
    <source>
        <strain evidence="4">ATCC 76901 / BCRC 22586 / CBS 4309 / NBRC 1992 / NRRL Y-12630</strain>
    </source>
</reference>
<keyword evidence="4" id="KW-1185">Reference proteome</keyword>
<dbReference type="SMART" id="SM00175">
    <property type="entry name" value="RAB"/>
    <property type="match status" value="1"/>
</dbReference>
<accession>G0VA90</accession>
<dbReference type="SUPFAM" id="SSF52540">
    <property type="entry name" value="P-loop containing nucleoside triphosphate hydrolases"/>
    <property type="match status" value="1"/>
</dbReference>
<dbReference type="EMBL" id="HE576753">
    <property type="protein sequence ID" value="CCC68820.1"/>
    <property type="molecule type" value="Genomic_DNA"/>
</dbReference>
<evidence type="ECO:0000313" key="4">
    <source>
        <dbReference type="Proteomes" id="UP000001640"/>
    </source>
</evidence>
<protein>
    <recommendedName>
        <fullName evidence="5">GTP-binding protein YPT52</fullName>
    </recommendedName>
</protein>
<dbReference type="STRING" id="1064592.G0VA90"/>
<dbReference type="PROSITE" id="PS51419">
    <property type="entry name" value="RAB"/>
    <property type="match status" value="1"/>
</dbReference>
<dbReference type="InterPro" id="IPR027417">
    <property type="entry name" value="P-loop_NTPase"/>
</dbReference>
<evidence type="ECO:0000256" key="1">
    <source>
        <dbReference type="ARBA" id="ARBA00022741"/>
    </source>
</evidence>
<dbReference type="InParanoid" id="G0VA90"/>
<dbReference type="Gene3D" id="3.40.50.300">
    <property type="entry name" value="P-loop containing nucleotide triphosphate hydrolases"/>
    <property type="match status" value="1"/>
</dbReference>
<dbReference type="KEGG" id="ncs:NCAS_0B07360"/>
<dbReference type="GO" id="GO:0003924">
    <property type="term" value="F:GTPase activity"/>
    <property type="evidence" value="ECO:0007669"/>
    <property type="project" value="InterPro"/>
</dbReference>
<dbReference type="InterPro" id="IPR001806">
    <property type="entry name" value="Small_GTPase"/>
</dbReference>
<dbReference type="Pfam" id="PF00071">
    <property type="entry name" value="Ras"/>
    <property type="match status" value="1"/>
</dbReference>
<dbReference type="GeneID" id="96902377"/>
<sequence>MESNNGANEPRDANDKEVYRCRLKLVLLGESSVGKTSIVTRFTTGKFQRNNATIGAAFLNKNIRWVDEDNIYEVDLEIWDTAGQERYRSLAPIYYRNTDVALIVFDVTSSNTFQKARSWVDELRSYLDNEQGKEIQLYLIGNKCDLEHESIAKTAILDMCTFKEVSAKRDEGIQELFEEIARGIPTDKFILQSPSNQLDVTDNNCTVMLKKSFDDLSKNVGCNYC</sequence>
<dbReference type="PROSITE" id="PS51420">
    <property type="entry name" value="RHO"/>
    <property type="match status" value="1"/>
</dbReference>
<name>G0VA90_NAUCA</name>
<gene>
    <name evidence="3" type="primary">NCAS0B07360</name>
    <name evidence="3" type="ordered locus">NCAS_0B07360</name>
</gene>
<dbReference type="SMART" id="SM00173">
    <property type="entry name" value="RAS"/>
    <property type="match status" value="1"/>
</dbReference>
<dbReference type="SMART" id="SM00176">
    <property type="entry name" value="RAN"/>
    <property type="match status" value="1"/>
</dbReference>
<dbReference type="RefSeq" id="XP_003675191.1">
    <property type="nucleotide sequence ID" value="XM_003675143.1"/>
</dbReference>
<dbReference type="PANTHER" id="PTHR24073">
    <property type="entry name" value="DRAB5-RELATED"/>
    <property type="match status" value="1"/>
</dbReference>
<reference key="2">
    <citation type="submission" date="2011-08" db="EMBL/GenBank/DDBJ databases">
        <title>Genome sequence of Naumovozyma castellii.</title>
        <authorList>
            <person name="Gordon J.L."/>
            <person name="Armisen D."/>
            <person name="Proux-Wera E."/>
            <person name="OhEigeartaigh S.S."/>
            <person name="Byrne K.P."/>
            <person name="Wolfe K.H."/>
        </authorList>
    </citation>
    <scope>NUCLEOTIDE SEQUENCE</scope>
    <source>
        <strain>Type strain:CBS 4309</strain>
    </source>
</reference>
<dbReference type="InterPro" id="IPR005225">
    <property type="entry name" value="Small_GTP-bd"/>
</dbReference>
<dbReference type="AlphaFoldDB" id="G0VA90"/>
<dbReference type="HOGENOM" id="CLU_041217_10_2_1"/>
<dbReference type="OrthoDB" id="63533at2759"/>
<dbReference type="eggNOG" id="KOG0092">
    <property type="taxonomic scope" value="Eukaryota"/>
</dbReference>
<evidence type="ECO:0008006" key="5">
    <source>
        <dbReference type="Google" id="ProtNLM"/>
    </source>
</evidence>
<dbReference type="PROSITE" id="PS51421">
    <property type="entry name" value="RAS"/>
    <property type="match status" value="1"/>
</dbReference>